<proteinExistence type="predicted"/>
<dbReference type="EMBL" id="HG794546">
    <property type="protein sequence ID" value="CDK99750.1"/>
    <property type="molecule type" value="Genomic_DNA"/>
</dbReference>
<dbReference type="AlphaFoldDB" id="V6F2J7"/>
<organism evidence="1 2">
    <name type="scientific">Magnetospirillum gryphiswaldense (strain DSM 6361 / JCM 21280 / NBRC 15271 / MSR-1)</name>
    <dbReference type="NCBI Taxonomy" id="431944"/>
    <lineage>
        <taxon>Bacteria</taxon>
        <taxon>Pseudomonadati</taxon>
        <taxon>Pseudomonadota</taxon>
        <taxon>Alphaproteobacteria</taxon>
        <taxon>Rhodospirillales</taxon>
        <taxon>Rhodospirillaceae</taxon>
        <taxon>Magnetospirillum</taxon>
    </lineage>
</organism>
<dbReference type="STRING" id="1430440.MGMSRv2__2535"/>
<dbReference type="HOGENOM" id="CLU_3026919_0_0_5"/>
<name>V6F2J7_MAGGM</name>
<gene>
    <name evidence="1" type="ordered locus">MGMSRv2__2535</name>
</gene>
<reference evidence="1 2" key="1">
    <citation type="journal article" date="2014" name="Genome Announc.">
        <title>Complete genome sequence of Magnetospirillum gryphiswaldense MSR-1.</title>
        <authorList>
            <person name="Wang X."/>
            <person name="Wang Q."/>
            <person name="Zhang W."/>
            <person name="Wang Y."/>
            <person name="Li L."/>
            <person name="Wen T."/>
            <person name="Zhang T."/>
            <person name="Zhang Y."/>
            <person name="Xu J."/>
            <person name="Hu J."/>
            <person name="Li S."/>
            <person name="Liu L."/>
            <person name="Liu J."/>
            <person name="Jiang W."/>
            <person name="Tian J."/>
            <person name="Li Y."/>
            <person name="Schuler D."/>
            <person name="Wang L."/>
            <person name="Li J."/>
        </authorList>
    </citation>
    <scope>NUCLEOTIDE SEQUENCE [LARGE SCALE GENOMIC DNA]</scope>
    <source>
        <strain evidence="2">DSM 6361 / JCM 21280 / NBRC 15271 / MSR-1</strain>
    </source>
</reference>
<evidence type="ECO:0000313" key="2">
    <source>
        <dbReference type="Proteomes" id="UP000018922"/>
    </source>
</evidence>
<sequence>MRAQDFGLDRWIWEPSLDDLLDDPTMHAFLRRDRLSVDHVRTLVREVRQRLARAA</sequence>
<keyword evidence="2" id="KW-1185">Reference proteome</keyword>
<accession>V6F2J7</accession>
<evidence type="ECO:0000313" key="1">
    <source>
        <dbReference type="EMBL" id="CDK99750.1"/>
    </source>
</evidence>
<dbReference type="KEGG" id="mgy:MGMSRv2__2535"/>
<dbReference type="Proteomes" id="UP000018922">
    <property type="component" value="Chromosome I"/>
</dbReference>
<protein>
    <submittedName>
        <fullName evidence="1">Uncharacterized protein</fullName>
    </submittedName>
</protein>